<reference evidence="1" key="1">
    <citation type="journal article" date="2014" name="Int. J. Syst. Evol. Microbiol.">
        <title>Complete genome sequence of Corynebacterium casei LMG S-19264T (=DSM 44701T), isolated from a smear-ripened cheese.</title>
        <authorList>
            <consortium name="US DOE Joint Genome Institute (JGI-PGF)"/>
            <person name="Walter F."/>
            <person name="Albersmeier A."/>
            <person name="Kalinowski J."/>
            <person name="Ruckert C."/>
        </authorList>
    </citation>
    <scope>NUCLEOTIDE SEQUENCE</scope>
    <source>
        <strain evidence="1">VKM Ac-1321</strain>
    </source>
</reference>
<accession>A0A9W6KIF1</accession>
<comment type="caution">
    <text evidence="1">The sequence shown here is derived from an EMBL/GenBank/DDBJ whole genome shotgun (WGS) entry which is preliminary data.</text>
</comment>
<keyword evidence="2" id="KW-1185">Reference proteome</keyword>
<reference evidence="1" key="2">
    <citation type="submission" date="2023-01" db="EMBL/GenBank/DDBJ databases">
        <authorList>
            <person name="Sun Q."/>
            <person name="Evtushenko L."/>
        </authorList>
    </citation>
    <scope>NUCLEOTIDE SEQUENCE</scope>
    <source>
        <strain evidence="1">VKM Ac-1321</strain>
    </source>
</reference>
<protein>
    <submittedName>
        <fullName evidence="1">Uncharacterized protein</fullName>
    </submittedName>
</protein>
<name>A0A9W6KIF1_9ACTN</name>
<dbReference type="EMBL" id="BSFP01000013">
    <property type="protein sequence ID" value="GLL01084.1"/>
    <property type="molecule type" value="Genomic_DNA"/>
</dbReference>
<evidence type="ECO:0000313" key="2">
    <source>
        <dbReference type="Proteomes" id="UP001143480"/>
    </source>
</evidence>
<proteinExistence type="predicted"/>
<dbReference type="Proteomes" id="UP001143480">
    <property type="component" value="Unassembled WGS sequence"/>
</dbReference>
<sequence>MDHPEPGRAGHDRAVSAAAEGLVEFGAGDLHVVVAAAVPSALGLYRRHAELAEDFPDVDVDVDADAGFVFVAVGDHRDWPGLVVTQRYAPAGAGFNPGVLIVPKRRQVFIGAGTRLLAYEARSGAWRRSWEDRADFGFWQWRRHGSVVLMSAELELAAWTTDGTKLWTRAVEPPWSYRVEGGRVVLDVMGAVCSFGIMTG</sequence>
<gene>
    <name evidence="1" type="ORF">GCM10017581_028250</name>
</gene>
<dbReference type="AlphaFoldDB" id="A0A9W6KIF1"/>
<organism evidence="1 2">
    <name type="scientific">Dactylosporangium matsuzakiense</name>
    <dbReference type="NCBI Taxonomy" id="53360"/>
    <lineage>
        <taxon>Bacteria</taxon>
        <taxon>Bacillati</taxon>
        <taxon>Actinomycetota</taxon>
        <taxon>Actinomycetes</taxon>
        <taxon>Micromonosporales</taxon>
        <taxon>Micromonosporaceae</taxon>
        <taxon>Dactylosporangium</taxon>
    </lineage>
</organism>
<evidence type="ECO:0000313" key="1">
    <source>
        <dbReference type="EMBL" id="GLL01084.1"/>
    </source>
</evidence>